<keyword evidence="3" id="KW-1185">Reference proteome</keyword>
<organism evidence="2 3">
    <name type="scientific">Parachaetomium inaequale</name>
    <dbReference type="NCBI Taxonomy" id="2588326"/>
    <lineage>
        <taxon>Eukaryota</taxon>
        <taxon>Fungi</taxon>
        <taxon>Dikarya</taxon>
        <taxon>Ascomycota</taxon>
        <taxon>Pezizomycotina</taxon>
        <taxon>Sordariomycetes</taxon>
        <taxon>Sordariomycetidae</taxon>
        <taxon>Sordariales</taxon>
        <taxon>Chaetomiaceae</taxon>
        <taxon>Parachaetomium</taxon>
    </lineage>
</organism>
<proteinExistence type="predicted"/>
<dbReference type="Proteomes" id="UP001303115">
    <property type="component" value="Unassembled WGS sequence"/>
</dbReference>
<evidence type="ECO:0000259" key="1">
    <source>
        <dbReference type="Pfam" id="PF06985"/>
    </source>
</evidence>
<dbReference type="EMBL" id="MU854329">
    <property type="protein sequence ID" value="KAK4043315.1"/>
    <property type="molecule type" value="Genomic_DNA"/>
</dbReference>
<dbReference type="PANTHER" id="PTHR33112:SF9">
    <property type="entry name" value="HETEROKARYON INCOMPATIBILITY DOMAIN-CONTAINING PROTEIN"/>
    <property type="match status" value="1"/>
</dbReference>
<comment type="caution">
    <text evidence="2">The sequence shown here is derived from an EMBL/GenBank/DDBJ whole genome shotgun (WGS) entry which is preliminary data.</text>
</comment>
<protein>
    <submittedName>
        <fullName evidence="2">Heterokaryon incompatibility protein-domain-containing protein</fullName>
    </submittedName>
</protein>
<dbReference type="InterPro" id="IPR010730">
    <property type="entry name" value="HET"/>
</dbReference>
<name>A0AAN6PRJ9_9PEZI</name>
<sequence length="731" mass="81076">MPLSTTSAAESSNNTPEFNVFIPSSATPCNGTGDVVLCPHCRELAARILVPRNTAGPSNDEVNHEKNPNTAAPFTHYATPRGLLESASQCELCSLIAREFELLRTAPFQYDITAIEDKPGVAFLVNWQSDDDYEDSGQLRFRLRQFIIPPGAADENNHHKLGKLLVVENGVVPVEDAYPSTPKALKFARTWLKTCTTDHSLCRETRATSMSVLPKRVLDISPHPNDTIVLYETKGEAAQYAALTYCWGRGVPLRTLTSNVAQHRQQGIPLAAFPQTMRDVIPFARNLGIRYLWIDALCIVQDDPLDWTDQAAAMTAIYRGCALNVAVADAPSCDSGVARCLQRSSVRLGTATAADDGDDDDDDDGSGESMAESLQDVFLVCEPAFDRHYNPERSLVSTRGWVFQETLVSVATLYVSHSGLFWHCCHIRFRQGASHKVLLPLGGGGINHHSTKETWARNVRRWASIGQREEQDVGVDPLWALYDWVQHLSTRRLSFARDKLPALAGLASQLAAVTGATYTAGLWDEDLLLGLTWRVVKRGTPGRDKGLGPSWSWVSLDARVRWLWCISIAAQYPAYITPEQEELDLDIEDIQVDEVFPGSFGEVRGGRITAMGTLYERRTESNDAKRSSVLEFDVPFAPEQLTCCFDEEEPDLGSSPPRKYYLLRIAEIFAFGASSRKYGGPYLAFLILEHAGGVQETEFRRVGYAHVDQRNGRAKGRNSVDVGERKRIILI</sequence>
<accession>A0AAN6PRJ9</accession>
<reference evidence="3" key="1">
    <citation type="journal article" date="2023" name="Mol. Phylogenet. Evol.">
        <title>Genome-scale phylogeny and comparative genomics of the fungal order Sordariales.</title>
        <authorList>
            <person name="Hensen N."/>
            <person name="Bonometti L."/>
            <person name="Westerberg I."/>
            <person name="Brannstrom I.O."/>
            <person name="Guillou S."/>
            <person name="Cros-Aarteil S."/>
            <person name="Calhoun S."/>
            <person name="Haridas S."/>
            <person name="Kuo A."/>
            <person name="Mondo S."/>
            <person name="Pangilinan J."/>
            <person name="Riley R."/>
            <person name="LaButti K."/>
            <person name="Andreopoulos B."/>
            <person name="Lipzen A."/>
            <person name="Chen C."/>
            <person name="Yan M."/>
            <person name="Daum C."/>
            <person name="Ng V."/>
            <person name="Clum A."/>
            <person name="Steindorff A."/>
            <person name="Ohm R.A."/>
            <person name="Martin F."/>
            <person name="Silar P."/>
            <person name="Natvig D.O."/>
            <person name="Lalanne C."/>
            <person name="Gautier V."/>
            <person name="Ament-Velasquez S.L."/>
            <person name="Kruys A."/>
            <person name="Hutchinson M.I."/>
            <person name="Powell A.J."/>
            <person name="Barry K."/>
            <person name="Miller A.N."/>
            <person name="Grigoriev I.V."/>
            <person name="Debuchy R."/>
            <person name="Gladieux P."/>
            <person name="Hiltunen Thoren M."/>
            <person name="Johannesson H."/>
        </authorList>
    </citation>
    <scope>NUCLEOTIDE SEQUENCE [LARGE SCALE GENOMIC DNA]</scope>
    <source>
        <strain evidence="3">CBS 284.82</strain>
    </source>
</reference>
<gene>
    <name evidence="2" type="ORF">C8A01DRAFT_32635</name>
</gene>
<dbReference type="Pfam" id="PF06985">
    <property type="entry name" value="HET"/>
    <property type="match status" value="1"/>
</dbReference>
<dbReference type="PANTHER" id="PTHR33112">
    <property type="entry name" value="DOMAIN PROTEIN, PUTATIVE-RELATED"/>
    <property type="match status" value="1"/>
</dbReference>
<evidence type="ECO:0000313" key="3">
    <source>
        <dbReference type="Proteomes" id="UP001303115"/>
    </source>
</evidence>
<feature type="domain" description="Heterokaryon incompatibility" evidence="1">
    <location>
        <begin position="240"/>
        <end position="405"/>
    </location>
</feature>
<evidence type="ECO:0000313" key="2">
    <source>
        <dbReference type="EMBL" id="KAK4043315.1"/>
    </source>
</evidence>
<dbReference type="AlphaFoldDB" id="A0AAN6PRJ9"/>